<evidence type="ECO:0000313" key="3">
    <source>
        <dbReference type="EMBL" id="CAE8635620.1"/>
    </source>
</evidence>
<feature type="domain" description="J" evidence="2">
    <location>
        <begin position="30"/>
        <end position="92"/>
    </location>
</feature>
<dbReference type="SUPFAM" id="SSF46565">
    <property type="entry name" value="Chaperone J-domain"/>
    <property type="match status" value="1"/>
</dbReference>
<feature type="region of interest" description="Disordered" evidence="1">
    <location>
        <begin position="1"/>
        <end position="20"/>
    </location>
</feature>
<dbReference type="PANTHER" id="PTHR43908">
    <property type="entry name" value="AT29763P-RELATED"/>
    <property type="match status" value="1"/>
</dbReference>
<dbReference type="InterPro" id="IPR051100">
    <property type="entry name" value="DnaJ_subfamily_B/C"/>
</dbReference>
<dbReference type="InterPro" id="IPR036869">
    <property type="entry name" value="J_dom_sf"/>
</dbReference>
<sequence length="473" mass="52983">MDAFNDQRPTTGAHRRLDAFNDNHSQRRLPYYEVLGVTDSASSKEIVRAFRKLSLKFHPDKPGGSSEKFQEINKAYKCLKDEDSRRKYNDCGFDEDNINTGEVDEYVDTFFGETARGVDGYSPDWQTGSIRNFNRINLKEVPLHMRDIVRIGLTYMISLDLAFENIILMQHSRVDILYLMVGQSCEGDLTQDIFESEESYTVTYYDNPLQPGIGPRWSDTNEKTGRRDRSDLPRRELNFEEYQRRQKHALAMLENGPPDPMRALEEKYRSKMLETEHKQHAIAAEKRHQAIQGQDIYEDDSELTSFDDEAEFQMQKKQEQEASAGSVPAEVADNSSPAGGVQDAAATVGSTELLSQAPGKATDSQSDGQALSEYSHGADKVMGLSSDGVLFVAQGGKLLRNEGPARPTSSAPETSQNKEGPLKPTKCFSEASQFSAPIDDKSSHPHVPVVSLSFQGCACCEPKPLWEMLRAKL</sequence>
<dbReference type="InterPro" id="IPR001623">
    <property type="entry name" value="DnaJ_domain"/>
</dbReference>
<proteinExistence type="predicted"/>
<reference evidence="3" key="1">
    <citation type="submission" date="2021-02" db="EMBL/GenBank/DDBJ databases">
        <authorList>
            <person name="Dougan E. K."/>
            <person name="Rhodes N."/>
            <person name="Thang M."/>
            <person name="Chan C."/>
        </authorList>
    </citation>
    <scope>NUCLEOTIDE SEQUENCE</scope>
</reference>
<name>A0A813HDL6_POLGL</name>
<feature type="compositionally biased region" description="Basic and acidic residues" evidence="1">
    <location>
        <begin position="219"/>
        <end position="232"/>
    </location>
</feature>
<keyword evidence="4" id="KW-1185">Reference proteome</keyword>
<evidence type="ECO:0000256" key="1">
    <source>
        <dbReference type="SAM" id="MobiDB-lite"/>
    </source>
</evidence>
<accession>A0A813HDL6</accession>
<feature type="region of interest" description="Disordered" evidence="1">
    <location>
        <begin position="312"/>
        <end position="345"/>
    </location>
</feature>
<dbReference type="AlphaFoldDB" id="A0A813HDL6"/>
<dbReference type="Proteomes" id="UP000654075">
    <property type="component" value="Unassembled WGS sequence"/>
</dbReference>
<feature type="region of interest" description="Disordered" evidence="1">
    <location>
        <begin position="212"/>
        <end position="232"/>
    </location>
</feature>
<evidence type="ECO:0000313" key="4">
    <source>
        <dbReference type="Proteomes" id="UP000654075"/>
    </source>
</evidence>
<dbReference type="CDD" id="cd06257">
    <property type="entry name" value="DnaJ"/>
    <property type="match status" value="1"/>
</dbReference>
<evidence type="ECO:0000259" key="2">
    <source>
        <dbReference type="PROSITE" id="PS50076"/>
    </source>
</evidence>
<dbReference type="EMBL" id="CAJNNV010031321">
    <property type="protein sequence ID" value="CAE8635620.1"/>
    <property type="molecule type" value="Genomic_DNA"/>
</dbReference>
<dbReference type="SMART" id="SM00271">
    <property type="entry name" value="DnaJ"/>
    <property type="match status" value="1"/>
</dbReference>
<feature type="region of interest" description="Disordered" evidence="1">
    <location>
        <begin position="399"/>
        <end position="444"/>
    </location>
</feature>
<comment type="caution">
    <text evidence="3">The sequence shown here is derived from an EMBL/GenBank/DDBJ whole genome shotgun (WGS) entry which is preliminary data.</text>
</comment>
<feature type="compositionally biased region" description="Polar residues" evidence="1">
    <location>
        <begin position="407"/>
        <end position="418"/>
    </location>
</feature>
<protein>
    <recommendedName>
        <fullName evidence="2">J domain-containing protein</fullName>
    </recommendedName>
</protein>
<dbReference type="OrthoDB" id="10250354at2759"/>
<dbReference type="PROSITE" id="PS50076">
    <property type="entry name" value="DNAJ_2"/>
    <property type="match status" value="1"/>
</dbReference>
<gene>
    <name evidence="3" type="ORF">PGLA1383_LOCUS51214</name>
</gene>
<dbReference type="PANTHER" id="PTHR43908:SF12">
    <property type="entry name" value="DNAJ DOMAIN, CHAPERONE J-DOMAIN SUPERFAMILY"/>
    <property type="match status" value="1"/>
</dbReference>
<organism evidence="3 4">
    <name type="scientific">Polarella glacialis</name>
    <name type="common">Dinoflagellate</name>
    <dbReference type="NCBI Taxonomy" id="89957"/>
    <lineage>
        <taxon>Eukaryota</taxon>
        <taxon>Sar</taxon>
        <taxon>Alveolata</taxon>
        <taxon>Dinophyceae</taxon>
        <taxon>Suessiales</taxon>
        <taxon>Suessiaceae</taxon>
        <taxon>Polarella</taxon>
    </lineage>
</organism>
<dbReference type="Pfam" id="PF00226">
    <property type="entry name" value="DnaJ"/>
    <property type="match status" value="1"/>
</dbReference>
<dbReference type="Gene3D" id="1.10.287.110">
    <property type="entry name" value="DnaJ domain"/>
    <property type="match status" value="1"/>
</dbReference>
<dbReference type="PRINTS" id="PR00625">
    <property type="entry name" value="JDOMAIN"/>
</dbReference>